<dbReference type="EMBL" id="VSSQ01016020">
    <property type="protein sequence ID" value="MPM56966.1"/>
    <property type="molecule type" value="Genomic_DNA"/>
</dbReference>
<reference evidence="1" key="1">
    <citation type="submission" date="2019-08" db="EMBL/GenBank/DDBJ databases">
        <authorList>
            <person name="Kucharzyk K."/>
            <person name="Murdoch R.W."/>
            <person name="Higgins S."/>
            <person name="Loffler F."/>
        </authorList>
    </citation>
    <scope>NUCLEOTIDE SEQUENCE</scope>
</reference>
<dbReference type="SUPFAM" id="SSF48239">
    <property type="entry name" value="Terpenoid cyclases/Protein prenyltransferases"/>
    <property type="match status" value="1"/>
</dbReference>
<evidence type="ECO:0008006" key="2">
    <source>
        <dbReference type="Google" id="ProtNLM"/>
    </source>
</evidence>
<dbReference type="InterPro" id="IPR008930">
    <property type="entry name" value="Terpenoid_cyclase/PrenylTrfase"/>
</dbReference>
<gene>
    <name evidence="1" type="ORF">SDC9_103783</name>
</gene>
<name>A0A645AVZ8_9ZZZZ</name>
<evidence type="ECO:0000313" key="1">
    <source>
        <dbReference type="EMBL" id="MPM56966.1"/>
    </source>
</evidence>
<accession>A0A645AVZ8</accession>
<comment type="caution">
    <text evidence="1">The sequence shown here is derived from an EMBL/GenBank/DDBJ whole genome shotgun (WGS) entry which is preliminary data.</text>
</comment>
<sequence length="335" mass="38843">MENWESLLTADAMNWLLEEDNPTVRYFTLTDILDLSKDDPAVRETRWQIMLKGPVCDILERQRTPEYLSAYPRFYTYKYKGLVWSLILLAELFAERTPEIEAQCEYILENSQEPLQGGFSQNTAMKTGGGRMTEVIPCLTGNMVFVLLRFGYFDDPRLQKGIDWLTTYMRFNDGIELEPQGMPYARYEMCWGKHTCHMGVVKTLKAFGEILPHLRTGAVNETIRNAAEFMLIHHIYKQSHNLDRLSKPGWNKFGFPLMYQTDVLEILDILTGLGIKDSRMDEAIALVLSKQDDQGRWKLENTYGSDRLLIPFGQKDEPSKWLTLRAIRVLKRYGA</sequence>
<protein>
    <recommendedName>
        <fullName evidence="2">Nitrogen fixation protein NifH</fullName>
    </recommendedName>
</protein>
<proteinExistence type="predicted"/>
<organism evidence="1">
    <name type="scientific">bioreactor metagenome</name>
    <dbReference type="NCBI Taxonomy" id="1076179"/>
    <lineage>
        <taxon>unclassified sequences</taxon>
        <taxon>metagenomes</taxon>
        <taxon>ecological metagenomes</taxon>
    </lineage>
</organism>
<dbReference type="AlphaFoldDB" id="A0A645AVZ8"/>